<dbReference type="EMBL" id="CP066681">
    <property type="protein sequence ID" value="QQG35859.1"/>
    <property type="molecule type" value="Genomic_DNA"/>
</dbReference>
<protein>
    <submittedName>
        <fullName evidence="1">Uncharacterized protein</fullName>
    </submittedName>
</protein>
<dbReference type="AlphaFoldDB" id="A0A7T5R1U3"/>
<gene>
    <name evidence="1" type="ORF">HYS17_10205</name>
</gene>
<proteinExistence type="predicted"/>
<dbReference type="Proteomes" id="UP000595362">
    <property type="component" value="Chromosome"/>
</dbReference>
<evidence type="ECO:0000313" key="1">
    <source>
        <dbReference type="EMBL" id="QQG35859.1"/>
    </source>
</evidence>
<organism evidence="1 2">
    <name type="scientific">Micavibrio aeruginosavorus</name>
    <dbReference type="NCBI Taxonomy" id="349221"/>
    <lineage>
        <taxon>Bacteria</taxon>
        <taxon>Pseudomonadati</taxon>
        <taxon>Bdellovibrionota</taxon>
        <taxon>Bdellovibrionia</taxon>
        <taxon>Bdellovibrionales</taxon>
        <taxon>Pseudobdellovibrionaceae</taxon>
        <taxon>Micavibrio</taxon>
    </lineage>
</organism>
<accession>A0A7T5R1U3</accession>
<name>A0A7T5R1U3_9BACT</name>
<sequence length="85" mass="9510">MNDSLPARIDTLIGNIEEAIRQVENGDLIDLGDLDDEVAAVCEAAHEPAPEETEEVDEKMDLMIKRLEELSSALENFEHTDDEDQ</sequence>
<reference evidence="1 2" key="1">
    <citation type="submission" date="2020-07" db="EMBL/GenBank/DDBJ databases">
        <title>Huge and variable diversity of episymbiotic CPR bacteria and DPANN archaea in groundwater ecosystems.</title>
        <authorList>
            <person name="He C.Y."/>
            <person name="Keren R."/>
            <person name="Whittaker M."/>
            <person name="Farag I.F."/>
            <person name="Doudna J."/>
            <person name="Cate J.H.D."/>
            <person name="Banfield J.F."/>
        </authorList>
    </citation>
    <scope>NUCLEOTIDE SEQUENCE [LARGE SCALE GENOMIC DNA]</scope>
    <source>
        <strain evidence="1">NC_groundwater_70_Ag_B-0.1um_54_66</strain>
    </source>
</reference>
<evidence type="ECO:0000313" key="2">
    <source>
        <dbReference type="Proteomes" id="UP000595362"/>
    </source>
</evidence>